<dbReference type="InterPro" id="IPR027417">
    <property type="entry name" value="P-loop_NTPase"/>
</dbReference>
<dbReference type="RefSeq" id="WP_083991546.1">
    <property type="nucleotide sequence ID" value="NZ_CP012373.2"/>
</dbReference>
<dbReference type="Gene3D" id="3.40.50.720">
    <property type="entry name" value="NAD(P)-binding Rossmann-like Domain"/>
    <property type="match status" value="1"/>
</dbReference>
<sequence>MNPDDKLIFLHLPKTAGTSLRAIIEKEYSESECVYIYALTPESLEEAKQKAQHARVIYGHVAFGIHKSLEIENFRCITLLRDPIDRIISLYSHHAREADMPYHSLIQQGMSLYAFLEKRITFETNNHMTRTIAGYNATDFLEARSVLDVALRRIHNRFEFVGLSEKFVESVAVIGQKLNWHSTDFVPALNTDETGIAQQIDSKTKQLIEQHNYLDRLLYEYVKRHFPHKGIMKFNDKIVVTGAAGLVGQNLIVQLKEMGYYNLVAIDKHEYNLNILKELHPDVETVLADLAEEGAWAEHFAGAACLLMLQAQITGKNNELFVRNNITSTEKVLNAVRTHQVPYIVHISSSVVNSVADDDYTNTKKVQEKMVVDSGIPHSILRPTLMFGWFDPKHLGWLSRFMEKVPVFPIPGNGRYMRQPLYNKDFCKMIIDCMEKQPQGTIYDVVGNQNIDYVDIIKTIKQVKELKTPIVHIPYSLFYVLLKVYALFSSKPPFTADQLKALTAGDCFTGVDTEVTFGVKQTPFYHAMQETFCDPRYKHIILKR</sequence>
<dbReference type="OrthoDB" id="9811425at2"/>
<dbReference type="SUPFAM" id="SSF52540">
    <property type="entry name" value="P-loop containing nucleoside triphosphate hydrolases"/>
    <property type="match status" value="1"/>
</dbReference>
<dbReference type="GO" id="GO:0008146">
    <property type="term" value="F:sulfotransferase activity"/>
    <property type="evidence" value="ECO:0007669"/>
    <property type="project" value="InterPro"/>
</dbReference>
<dbReference type="GO" id="GO:0044877">
    <property type="term" value="F:protein-containing complex binding"/>
    <property type="evidence" value="ECO:0007669"/>
    <property type="project" value="TreeGrafter"/>
</dbReference>
<dbReference type="InterPro" id="IPR051207">
    <property type="entry name" value="ComplexI_NDUFA9_subunit"/>
</dbReference>
<evidence type="ECO:0000259" key="1">
    <source>
        <dbReference type="Pfam" id="PF01370"/>
    </source>
</evidence>
<dbReference type="EMBL" id="CP018889">
    <property type="protein sequence ID" value="QGX04130.1"/>
    <property type="molecule type" value="Genomic_DNA"/>
</dbReference>
<organism evidence="2 3">
    <name type="scientific">Beggiatoa leptomitoformis</name>
    <dbReference type="NCBI Taxonomy" id="288004"/>
    <lineage>
        <taxon>Bacteria</taxon>
        <taxon>Pseudomonadati</taxon>
        <taxon>Pseudomonadota</taxon>
        <taxon>Gammaproteobacteria</taxon>
        <taxon>Thiotrichales</taxon>
        <taxon>Thiotrichaceae</taxon>
        <taxon>Beggiatoa</taxon>
    </lineage>
</organism>
<dbReference type="InterPro" id="IPR001509">
    <property type="entry name" value="Epimerase_deHydtase"/>
</dbReference>
<dbReference type="PANTHER" id="PTHR12126">
    <property type="entry name" value="NADH-UBIQUINONE OXIDOREDUCTASE 39 KDA SUBUNIT-RELATED"/>
    <property type="match status" value="1"/>
</dbReference>
<dbReference type="Pfam" id="PF03567">
    <property type="entry name" value="Sulfotransfer_2"/>
    <property type="match status" value="1"/>
</dbReference>
<dbReference type="GO" id="GO:0016020">
    <property type="term" value="C:membrane"/>
    <property type="evidence" value="ECO:0007669"/>
    <property type="project" value="InterPro"/>
</dbReference>
<feature type="domain" description="NAD-dependent epimerase/dehydratase" evidence="1">
    <location>
        <begin position="238"/>
        <end position="445"/>
    </location>
</feature>
<dbReference type="PANTHER" id="PTHR12126:SF11">
    <property type="entry name" value="NADH DEHYDROGENASE [UBIQUINONE] 1 ALPHA SUBCOMPLEX SUBUNIT 9, MITOCHONDRIAL"/>
    <property type="match status" value="1"/>
</dbReference>
<keyword evidence="3" id="KW-1185">Reference proteome</keyword>
<accession>A0A650GD06</accession>
<evidence type="ECO:0000313" key="3">
    <source>
        <dbReference type="Proteomes" id="UP000234271"/>
    </source>
</evidence>
<dbReference type="InterPro" id="IPR005331">
    <property type="entry name" value="Sulfotransferase"/>
</dbReference>
<dbReference type="AlphaFoldDB" id="A0A650GD06"/>
<dbReference type="InterPro" id="IPR036291">
    <property type="entry name" value="NAD(P)-bd_dom_sf"/>
</dbReference>
<proteinExistence type="predicted"/>
<dbReference type="Pfam" id="PF01370">
    <property type="entry name" value="Epimerase"/>
    <property type="match status" value="1"/>
</dbReference>
<dbReference type="Gene3D" id="3.40.50.300">
    <property type="entry name" value="P-loop containing nucleotide triphosphate hydrolases"/>
    <property type="match status" value="1"/>
</dbReference>
<name>A0A650GD06_9GAMM</name>
<evidence type="ECO:0000313" key="2">
    <source>
        <dbReference type="EMBL" id="QGX04130.1"/>
    </source>
</evidence>
<reference evidence="3" key="1">
    <citation type="submission" date="2016-12" db="EMBL/GenBank/DDBJ databases">
        <title>Complete Genome Sequence of Beggiatoa leptomitiformis D-401.</title>
        <authorList>
            <person name="Fomenkov A."/>
            <person name="Vincze T."/>
            <person name="Grabovich M."/>
            <person name="Anton B.P."/>
            <person name="Dubinina G."/>
            <person name="Orlova M."/>
            <person name="Belousova E."/>
            <person name="Roberts R.J."/>
        </authorList>
    </citation>
    <scope>NUCLEOTIDE SEQUENCE [LARGE SCALE GENOMIC DNA]</scope>
    <source>
        <strain evidence="3">D-401</strain>
    </source>
</reference>
<dbReference type="Proteomes" id="UP000234271">
    <property type="component" value="Chromosome"/>
</dbReference>
<dbReference type="SUPFAM" id="SSF51735">
    <property type="entry name" value="NAD(P)-binding Rossmann-fold domains"/>
    <property type="match status" value="1"/>
</dbReference>
<gene>
    <name evidence="2" type="ORF">BLE401_18730</name>
</gene>
<protein>
    <submittedName>
        <fullName evidence="2">NAD-dependent epimerase/dehydratase family protein</fullName>
    </submittedName>
</protein>